<evidence type="ECO:0000313" key="3">
    <source>
        <dbReference type="Proteomes" id="UP000014760"/>
    </source>
</evidence>
<name>R7U2A6_CAPTE</name>
<dbReference type="AlphaFoldDB" id="R7U2A6"/>
<dbReference type="HOGENOM" id="CLU_1950827_0_0_1"/>
<dbReference type="EMBL" id="AMQN01026181">
    <property type="status" value="NOT_ANNOTATED_CDS"/>
    <property type="molecule type" value="Genomic_DNA"/>
</dbReference>
<reference evidence="2" key="3">
    <citation type="submission" date="2015-06" db="UniProtKB">
        <authorList>
            <consortium name="EnsemblMetazoa"/>
        </authorList>
    </citation>
    <scope>IDENTIFICATION</scope>
</reference>
<dbReference type="EMBL" id="AMQN01026182">
    <property type="status" value="NOT_ANNOTATED_CDS"/>
    <property type="molecule type" value="Genomic_DNA"/>
</dbReference>
<reference evidence="1 3" key="2">
    <citation type="journal article" date="2013" name="Nature">
        <title>Insights into bilaterian evolution from three spiralian genomes.</title>
        <authorList>
            <person name="Simakov O."/>
            <person name="Marletaz F."/>
            <person name="Cho S.J."/>
            <person name="Edsinger-Gonzales E."/>
            <person name="Havlak P."/>
            <person name="Hellsten U."/>
            <person name="Kuo D.H."/>
            <person name="Larsson T."/>
            <person name="Lv J."/>
            <person name="Arendt D."/>
            <person name="Savage R."/>
            <person name="Osoegawa K."/>
            <person name="de Jong P."/>
            <person name="Grimwood J."/>
            <person name="Chapman J.A."/>
            <person name="Shapiro H."/>
            <person name="Aerts A."/>
            <person name="Otillar R.P."/>
            <person name="Terry A.Y."/>
            <person name="Boore J.L."/>
            <person name="Grigoriev I.V."/>
            <person name="Lindberg D.R."/>
            <person name="Seaver E.C."/>
            <person name="Weisblat D.A."/>
            <person name="Putnam N.H."/>
            <person name="Rokhsar D.S."/>
        </authorList>
    </citation>
    <scope>NUCLEOTIDE SEQUENCE</scope>
    <source>
        <strain evidence="1 3">I ESC-2004</strain>
    </source>
</reference>
<evidence type="ECO:0000313" key="1">
    <source>
        <dbReference type="EMBL" id="ELU00135.1"/>
    </source>
</evidence>
<dbReference type="EMBL" id="KB306122">
    <property type="protein sequence ID" value="ELU00135.1"/>
    <property type="molecule type" value="Genomic_DNA"/>
</dbReference>
<dbReference type="Proteomes" id="UP000014760">
    <property type="component" value="Unassembled WGS sequence"/>
</dbReference>
<evidence type="ECO:0000313" key="2">
    <source>
        <dbReference type="EnsemblMetazoa" id="CapteP194581"/>
    </source>
</evidence>
<proteinExistence type="predicted"/>
<dbReference type="EMBL" id="AMQN01026179">
    <property type="status" value="NOT_ANNOTATED_CDS"/>
    <property type="molecule type" value="Genomic_DNA"/>
</dbReference>
<gene>
    <name evidence="1" type="ORF">CAPTEDRAFT_194581</name>
</gene>
<organism evidence="1">
    <name type="scientific">Capitella teleta</name>
    <name type="common">Polychaete worm</name>
    <dbReference type="NCBI Taxonomy" id="283909"/>
    <lineage>
        <taxon>Eukaryota</taxon>
        <taxon>Metazoa</taxon>
        <taxon>Spiralia</taxon>
        <taxon>Lophotrochozoa</taxon>
        <taxon>Annelida</taxon>
        <taxon>Polychaeta</taxon>
        <taxon>Sedentaria</taxon>
        <taxon>Scolecida</taxon>
        <taxon>Capitellidae</taxon>
        <taxon>Capitella</taxon>
    </lineage>
</organism>
<dbReference type="EnsemblMetazoa" id="CapteT194581">
    <property type="protein sequence ID" value="CapteP194581"/>
    <property type="gene ID" value="CapteG194581"/>
</dbReference>
<protein>
    <submittedName>
        <fullName evidence="1 2">Uncharacterized protein</fullName>
    </submittedName>
</protein>
<reference evidence="3" key="1">
    <citation type="submission" date="2012-12" db="EMBL/GenBank/DDBJ databases">
        <authorList>
            <person name="Hellsten U."/>
            <person name="Grimwood J."/>
            <person name="Chapman J.A."/>
            <person name="Shapiro H."/>
            <person name="Aerts A."/>
            <person name="Otillar R.P."/>
            <person name="Terry A.Y."/>
            <person name="Boore J.L."/>
            <person name="Simakov O."/>
            <person name="Marletaz F."/>
            <person name="Cho S.-J."/>
            <person name="Edsinger-Gonzales E."/>
            <person name="Havlak P."/>
            <person name="Kuo D.-H."/>
            <person name="Larsson T."/>
            <person name="Lv J."/>
            <person name="Arendt D."/>
            <person name="Savage R."/>
            <person name="Osoegawa K."/>
            <person name="de Jong P."/>
            <person name="Lindberg D.R."/>
            <person name="Seaver E.C."/>
            <person name="Weisblat D.A."/>
            <person name="Putnam N.H."/>
            <person name="Grigoriev I.V."/>
            <person name="Rokhsar D.S."/>
        </authorList>
    </citation>
    <scope>NUCLEOTIDE SEQUENCE</scope>
    <source>
        <strain evidence="3">I ESC-2004</strain>
    </source>
</reference>
<dbReference type="EMBL" id="AMQN01026180">
    <property type="status" value="NOT_ANNOTATED_CDS"/>
    <property type="molecule type" value="Genomic_DNA"/>
</dbReference>
<keyword evidence="3" id="KW-1185">Reference proteome</keyword>
<sequence>MQMGAESSNRDDKATYINVIEKVTGEMGESEDEWMKRGVMIFGLKCRKCVATIVPLQLLLMIACLKMILLRLRQEIEANACCHEGEMCPSHVLSVRDVTIAMAQPRTADRLTKLNDAKQCAARLLNLII</sequence>
<accession>R7U2A6</accession>